<dbReference type="PANTHER" id="PTHR46825:SF9">
    <property type="entry name" value="BETA-LACTAMASE-RELATED DOMAIN-CONTAINING PROTEIN"/>
    <property type="match status" value="1"/>
</dbReference>
<dbReference type="InterPro" id="IPR050491">
    <property type="entry name" value="AmpC-like"/>
</dbReference>
<name>A0ABY6MLM7_9BACT</name>
<dbReference type="RefSeq" id="WP_264809826.1">
    <property type="nucleotide sequence ID" value="NZ_CP110226.1"/>
</dbReference>
<evidence type="ECO:0000313" key="4">
    <source>
        <dbReference type="Proteomes" id="UP001163156"/>
    </source>
</evidence>
<dbReference type="PANTHER" id="PTHR46825">
    <property type="entry name" value="D-ALANYL-D-ALANINE-CARBOXYPEPTIDASE/ENDOPEPTIDASE AMPH"/>
    <property type="match status" value="1"/>
</dbReference>
<dbReference type="Proteomes" id="UP001163156">
    <property type="component" value="Chromosome"/>
</dbReference>
<dbReference type="EMBL" id="CP110226">
    <property type="protein sequence ID" value="UZD23287.1"/>
    <property type="molecule type" value="Genomic_DNA"/>
</dbReference>
<gene>
    <name evidence="3" type="ORF">OM944_02105</name>
</gene>
<organism evidence="3 4">
    <name type="scientific">Algoriphagus halophytocola</name>
    <dbReference type="NCBI Taxonomy" id="2991499"/>
    <lineage>
        <taxon>Bacteria</taxon>
        <taxon>Pseudomonadati</taxon>
        <taxon>Bacteroidota</taxon>
        <taxon>Cytophagia</taxon>
        <taxon>Cytophagales</taxon>
        <taxon>Cyclobacteriaceae</taxon>
        <taxon>Algoriphagus</taxon>
    </lineage>
</organism>
<dbReference type="Pfam" id="PF00144">
    <property type="entry name" value="Beta-lactamase"/>
    <property type="match status" value="1"/>
</dbReference>
<keyword evidence="4" id="KW-1185">Reference proteome</keyword>
<sequence length="347" mass="39142">MKNKKRLINILIPSLSIIISSIFIPWLLLRAWLAPLPDTVQEQVDNALNYKLDGIIVYVDQGGKAPELYAEGWKNKENEVPMDPQALFKIASISKLYIAVAAAKLVANDRLSLDRSLASYLPDLKGRIENSEHITLRMLLRHRSGIPNFTDQEDFPWDNLPKDNQETLTFVLDRQADFSPDEKFAYSNTNYLLIGEILDKTLGYSHHGYIKKEILEPLNLHHTYSLLSEVDVKDLTSGYVIGYGPDVMSNDFTTPGGSMVSTAEETGVFIRALNDGTLLNQAEQDIYSSVYEYGHTGLLPGYQSIARYHPDLDAVVVQFVNTSGDLAWNVHEIVYNKVLKILRKNKP</sequence>
<keyword evidence="1" id="KW-0472">Membrane</keyword>
<evidence type="ECO:0000256" key="1">
    <source>
        <dbReference type="SAM" id="Phobius"/>
    </source>
</evidence>
<proteinExistence type="predicted"/>
<dbReference type="InterPro" id="IPR001466">
    <property type="entry name" value="Beta-lactam-related"/>
</dbReference>
<keyword evidence="1" id="KW-0812">Transmembrane</keyword>
<evidence type="ECO:0000313" key="3">
    <source>
        <dbReference type="EMBL" id="UZD23287.1"/>
    </source>
</evidence>
<keyword evidence="1" id="KW-1133">Transmembrane helix</keyword>
<feature type="transmembrane region" description="Helical" evidence="1">
    <location>
        <begin position="7"/>
        <end position="28"/>
    </location>
</feature>
<protein>
    <submittedName>
        <fullName evidence="3">Beta-lactamase family protein</fullName>
    </submittedName>
</protein>
<dbReference type="InterPro" id="IPR012338">
    <property type="entry name" value="Beta-lactam/transpept-like"/>
</dbReference>
<reference evidence="3" key="1">
    <citation type="submission" date="2022-10" db="EMBL/GenBank/DDBJ databases">
        <title>Algoriphagus sp. a novel bacteria isolate from halophytes salicornia europaea.</title>
        <authorList>
            <person name="Peng Y."/>
            <person name="Jiang L."/>
            <person name="Lee J."/>
        </authorList>
    </citation>
    <scope>NUCLEOTIDE SEQUENCE</scope>
    <source>
        <strain evidence="3">TR-M5</strain>
    </source>
</reference>
<accession>A0ABY6MLM7</accession>
<evidence type="ECO:0000259" key="2">
    <source>
        <dbReference type="Pfam" id="PF00144"/>
    </source>
</evidence>
<dbReference type="Gene3D" id="3.40.710.10">
    <property type="entry name" value="DD-peptidase/beta-lactamase superfamily"/>
    <property type="match status" value="1"/>
</dbReference>
<dbReference type="SUPFAM" id="SSF56601">
    <property type="entry name" value="beta-lactamase/transpeptidase-like"/>
    <property type="match status" value="1"/>
</dbReference>
<feature type="domain" description="Beta-lactamase-related" evidence="2">
    <location>
        <begin position="49"/>
        <end position="284"/>
    </location>
</feature>